<feature type="domain" description="EGF-like" evidence="12">
    <location>
        <begin position="415"/>
        <end position="454"/>
    </location>
</feature>
<dbReference type="InterPro" id="IPR000020">
    <property type="entry name" value="Anaphylatoxin/fibulin"/>
</dbReference>
<evidence type="ECO:0000256" key="8">
    <source>
        <dbReference type="ARBA" id="ARBA00023180"/>
    </source>
</evidence>
<dbReference type="PROSITE" id="PS01177">
    <property type="entry name" value="ANAPHYLATOXIN_1"/>
    <property type="match status" value="1"/>
</dbReference>
<dbReference type="InterPro" id="IPR018097">
    <property type="entry name" value="EGF_Ca-bd_CS"/>
</dbReference>
<evidence type="ECO:0000256" key="3">
    <source>
        <dbReference type="ARBA" id="ARBA00022525"/>
    </source>
</evidence>
<dbReference type="FunFam" id="2.10.25.10:FF:000017">
    <property type="entry name" value="latent-transforming growth factor beta-binding protein 4 isoform X1"/>
    <property type="match status" value="1"/>
</dbReference>
<dbReference type="SMART" id="SM00181">
    <property type="entry name" value="EGF"/>
    <property type="match status" value="6"/>
</dbReference>
<dbReference type="Proteomes" id="UP000594262">
    <property type="component" value="Unplaced"/>
</dbReference>
<evidence type="ECO:0000256" key="7">
    <source>
        <dbReference type="ARBA" id="ARBA00023157"/>
    </source>
</evidence>
<organism evidence="13 14">
    <name type="scientific">Clytia hemisphaerica</name>
    <dbReference type="NCBI Taxonomy" id="252671"/>
    <lineage>
        <taxon>Eukaryota</taxon>
        <taxon>Metazoa</taxon>
        <taxon>Cnidaria</taxon>
        <taxon>Hydrozoa</taxon>
        <taxon>Hydroidolina</taxon>
        <taxon>Leptothecata</taxon>
        <taxon>Obeliida</taxon>
        <taxon>Clytiidae</taxon>
        <taxon>Clytia</taxon>
    </lineage>
</organism>
<dbReference type="PROSITE" id="PS01187">
    <property type="entry name" value="EGF_CA"/>
    <property type="match status" value="2"/>
</dbReference>
<dbReference type="InterPro" id="IPR000152">
    <property type="entry name" value="EGF-type_Asp/Asn_hydroxyl_site"/>
</dbReference>
<evidence type="ECO:0000256" key="9">
    <source>
        <dbReference type="PROSITE-ProRule" id="PRU00076"/>
    </source>
</evidence>
<protein>
    <recommendedName>
        <fullName evidence="15">Fibulin-1</fullName>
    </recommendedName>
</protein>
<dbReference type="SUPFAM" id="SSF57184">
    <property type="entry name" value="Growth factor receptor domain"/>
    <property type="match status" value="2"/>
</dbReference>
<dbReference type="InterPro" id="IPR009030">
    <property type="entry name" value="Growth_fac_rcpt_cys_sf"/>
</dbReference>
<evidence type="ECO:0000256" key="6">
    <source>
        <dbReference type="ARBA" id="ARBA00022737"/>
    </source>
</evidence>
<keyword evidence="3" id="KW-0964">Secreted</keyword>
<feature type="domain" description="EGF-like" evidence="12">
    <location>
        <begin position="216"/>
        <end position="255"/>
    </location>
</feature>
<dbReference type="FunFam" id="2.10.25.10:FF:000002">
    <property type="entry name" value="Latent-transforming growth factor beta-binding protein 3"/>
    <property type="match status" value="1"/>
</dbReference>
<dbReference type="Pfam" id="PF07645">
    <property type="entry name" value="EGF_CA"/>
    <property type="match status" value="6"/>
</dbReference>
<evidence type="ECO:0000256" key="10">
    <source>
        <dbReference type="SAM" id="SignalP"/>
    </source>
</evidence>
<dbReference type="PROSITE" id="PS01178">
    <property type="entry name" value="ANAPHYLATOXIN_2"/>
    <property type="match status" value="1"/>
</dbReference>
<dbReference type="Gene3D" id="2.10.25.10">
    <property type="entry name" value="Laminin"/>
    <property type="match status" value="6"/>
</dbReference>
<dbReference type="AlphaFoldDB" id="A0A7M5UI78"/>
<dbReference type="GO" id="GO:0005509">
    <property type="term" value="F:calcium ion binding"/>
    <property type="evidence" value="ECO:0007669"/>
    <property type="project" value="InterPro"/>
</dbReference>
<keyword evidence="14" id="KW-1185">Reference proteome</keyword>
<proteinExistence type="inferred from homology"/>
<keyword evidence="4 9" id="KW-0245">EGF-like domain</keyword>
<keyword evidence="8" id="KW-0325">Glycoprotein</keyword>
<feature type="signal peptide" evidence="10">
    <location>
        <begin position="1"/>
        <end position="23"/>
    </location>
</feature>
<dbReference type="InterPro" id="IPR052080">
    <property type="entry name" value="vWF_C/EGF_Fibrillin"/>
</dbReference>
<evidence type="ECO:0000256" key="2">
    <source>
        <dbReference type="ARBA" id="ARBA00006127"/>
    </source>
</evidence>
<comment type="similarity">
    <text evidence="2">Belongs to the fibulin family.</text>
</comment>
<dbReference type="SMART" id="SM00179">
    <property type="entry name" value="EGF_CA"/>
    <property type="match status" value="6"/>
</dbReference>
<evidence type="ECO:0000256" key="5">
    <source>
        <dbReference type="ARBA" id="ARBA00022729"/>
    </source>
</evidence>
<dbReference type="CDD" id="cd00054">
    <property type="entry name" value="EGF_CA"/>
    <property type="match status" value="4"/>
</dbReference>
<dbReference type="PANTHER" id="PTHR47333">
    <property type="entry name" value="VON WILLEBRAND FACTOR C AND EGF DOMAIN-CONTAINING PROTEIN"/>
    <property type="match status" value="1"/>
</dbReference>
<dbReference type="InterPro" id="IPR049883">
    <property type="entry name" value="NOTCH1_EGF-like"/>
</dbReference>
<keyword evidence="7" id="KW-1015">Disulfide bond</keyword>
<name>A0A7M5UI78_9CNID</name>
<dbReference type="FunFam" id="2.10.25.10:FF:000005">
    <property type="entry name" value="Fibrillin 2"/>
    <property type="match status" value="1"/>
</dbReference>
<feature type="domain" description="Anaphylatoxin-like" evidence="11">
    <location>
        <begin position="125"/>
        <end position="157"/>
    </location>
</feature>
<dbReference type="RefSeq" id="XP_066917733.1">
    <property type="nucleotide sequence ID" value="XM_067061632.1"/>
</dbReference>
<dbReference type="OrthoDB" id="41109at2759"/>
<evidence type="ECO:0000313" key="13">
    <source>
        <dbReference type="EnsemblMetazoa" id="CLYHEMP010838.2"/>
    </source>
</evidence>
<evidence type="ECO:0008006" key="15">
    <source>
        <dbReference type="Google" id="ProtNLM"/>
    </source>
</evidence>
<evidence type="ECO:0000256" key="1">
    <source>
        <dbReference type="ARBA" id="ARBA00004613"/>
    </source>
</evidence>
<feature type="domain" description="EGF-like" evidence="12">
    <location>
        <begin position="372"/>
        <end position="414"/>
    </location>
</feature>
<dbReference type="InterPro" id="IPR001881">
    <property type="entry name" value="EGF-like_Ca-bd_dom"/>
</dbReference>
<evidence type="ECO:0000313" key="14">
    <source>
        <dbReference type="Proteomes" id="UP000594262"/>
    </source>
</evidence>
<reference evidence="13" key="1">
    <citation type="submission" date="2021-01" db="UniProtKB">
        <authorList>
            <consortium name="EnsemblMetazoa"/>
        </authorList>
    </citation>
    <scope>IDENTIFICATION</scope>
</reference>
<comment type="caution">
    <text evidence="9">Lacks conserved residue(s) required for the propagation of feature annotation.</text>
</comment>
<accession>A0A7M5UI78</accession>
<evidence type="ECO:0000256" key="4">
    <source>
        <dbReference type="ARBA" id="ARBA00022536"/>
    </source>
</evidence>
<dbReference type="PROSITE" id="PS01186">
    <property type="entry name" value="EGF_2"/>
    <property type="match status" value="3"/>
</dbReference>
<dbReference type="PANTHER" id="PTHR47333:SF4">
    <property type="entry name" value="EGF-LIKE DOMAIN-CONTAINING PROTEIN"/>
    <property type="match status" value="1"/>
</dbReference>
<evidence type="ECO:0000259" key="12">
    <source>
        <dbReference type="PROSITE" id="PS50026"/>
    </source>
</evidence>
<dbReference type="PROSITE" id="PS00010">
    <property type="entry name" value="ASX_HYDROXYL"/>
    <property type="match status" value="3"/>
</dbReference>
<dbReference type="GO" id="GO:0005576">
    <property type="term" value="C:extracellular region"/>
    <property type="evidence" value="ECO:0007669"/>
    <property type="project" value="UniProtKB-SubCell"/>
</dbReference>
<feature type="chain" id="PRO_5029745797" description="Fibulin-1" evidence="10">
    <location>
        <begin position="24"/>
        <end position="619"/>
    </location>
</feature>
<dbReference type="EnsemblMetazoa" id="CLYHEMT010838.2">
    <property type="protein sequence ID" value="CLYHEMP010838.2"/>
    <property type="gene ID" value="CLYHEMG010838"/>
</dbReference>
<dbReference type="GeneID" id="136805073"/>
<dbReference type="PROSITE" id="PS50026">
    <property type="entry name" value="EGF_3"/>
    <property type="match status" value="3"/>
</dbReference>
<dbReference type="InterPro" id="IPR000742">
    <property type="entry name" value="EGF"/>
</dbReference>
<comment type="subcellular location">
    <subcellularLocation>
        <location evidence="1">Secreted</location>
    </subcellularLocation>
</comment>
<keyword evidence="5 10" id="KW-0732">Signal</keyword>
<sequence>MVTSPSFLLLVFLISFLGHAVQANISNCCRIGISDATKQIVLEKDQITCSISNADKFEEIQNKLNLQLNGVTQKLLCKTIYKQCCISSVKSNFCTTGIELGQSNAICSGGKNDIGGGAAMECCDCCKVGEKAASKREDCDAVKFKNDLCTHAYRKCCKDKEQEMPIQTTQTPQRKTCSDIVCDKASTVSCGETNDGPVCHCKDGYFAGLDKITCHDMDECLANKTICSVGKCQNTMGSYECVCDVGFEMQDNKCVKSTDKECRKGFELKDGECVDINECVTGAENCHSDLMCLNVNGTFRCIEPQNCHSKYQAIYSTITNKRYCEDIDECAIHGNQICRNPFTECINIVGGYQCKQTRCQDGLKLLNGYCTDIDECIEQPGICGEKGRCINLSGSYSCICNEGYKPDPATKKCIDVNECRLKLHQCSYQCINTPGSYYCKCPTGYEARSTKACNDIDECATGGHDCSGSERCFNTYGSYRCIDESCPAPYYIRTGRNVCRKVNCYGNPKCRTLPTQSIKWSHYKFYRDFQRHGFVFTYSLSGFGPSWNLNFEFASGNTDGAFEILQTDTRGRVKVRNSKDIKGPKDYELVFRADASDAVHGHHQRFVYKIFISVSQYPF</sequence>
<evidence type="ECO:0000259" key="11">
    <source>
        <dbReference type="PROSITE" id="PS01178"/>
    </source>
</evidence>
<keyword evidence="6" id="KW-0677">Repeat</keyword>